<evidence type="ECO:0000256" key="4">
    <source>
        <dbReference type="ARBA" id="ARBA00023155"/>
    </source>
</evidence>
<evidence type="ECO:0000256" key="8">
    <source>
        <dbReference type="SAM" id="Coils"/>
    </source>
</evidence>
<dbReference type="GO" id="GO:1990837">
    <property type="term" value="F:sequence-specific double-stranded DNA binding"/>
    <property type="evidence" value="ECO:0007669"/>
    <property type="project" value="TreeGrafter"/>
</dbReference>
<dbReference type="GO" id="GO:0005634">
    <property type="term" value="C:nucleus"/>
    <property type="evidence" value="ECO:0007669"/>
    <property type="project" value="UniProtKB-SubCell"/>
</dbReference>
<sequence length="274" mass="30727">MVSKQYRKSSMKDENLNDLTGTEAKRRDQAALFGKHQPPKKRRKSRTAFTNQQIYELEKRFLYQKYLTPADRDEIAASLGLTNAQVITWFQNRRAKLKRDLEELKNDVTAAKKFPSHKPGSHGGGGALMSLAELELRRVQEKTLRDSFNNGGLQSPSSSSIASVTSEDGPEHACTPLRSPTDMASSTGFEEVNNMTARKETPRKLLDDVSDTNPNEDDTPTDLTRTGSERDRASEILNKKSLEKEPKSDLSNLKEQGKLSNHSGREEEESLSET</sequence>
<feature type="compositionally biased region" description="Polar residues" evidence="9">
    <location>
        <begin position="249"/>
        <end position="262"/>
    </location>
</feature>
<feature type="coiled-coil region" evidence="8">
    <location>
        <begin position="87"/>
        <end position="114"/>
    </location>
</feature>
<feature type="DNA-binding region" description="Homeobox" evidence="6">
    <location>
        <begin position="42"/>
        <end position="101"/>
    </location>
</feature>
<protein>
    <recommendedName>
        <fullName evidence="10">Homeobox domain-containing protein</fullName>
    </recommendedName>
</protein>
<evidence type="ECO:0000256" key="7">
    <source>
        <dbReference type="RuleBase" id="RU000682"/>
    </source>
</evidence>
<feature type="compositionally biased region" description="Low complexity" evidence="9">
    <location>
        <begin position="155"/>
        <end position="166"/>
    </location>
</feature>
<keyword evidence="3 6" id="KW-0238">DNA-binding</keyword>
<keyword evidence="8" id="KW-0175">Coiled coil</keyword>
<dbReference type="Proteomes" id="UP001283361">
    <property type="component" value="Unassembled WGS sequence"/>
</dbReference>
<evidence type="ECO:0000313" key="12">
    <source>
        <dbReference type="Proteomes" id="UP001283361"/>
    </source>
</evidence>
<dbReference type="GO" id="GO:0000981">
    <property type="term" value="F:DNA-binding transcription factor activity, RNA polymerase II-specific"/>
    <property type="evidence" value="ECO:0007669"/>
    <property type="project" value="InterPro"/>
</dbReference>
<evidence type="ECO:0000256" key="3">
    <source>
        <dbReference type="ARBA" id="ARBA00023125"/>
    </source>
</evidence>
<keyword evidence="4 6" id="KW-0371">Homeobox</keyword>
<dbReference type="PROSITE" id="PS00027">
    <property type="entry name" value="HOMEOBOX_1"/>
    <property type="match status" value="1"/>
</dbReference>
<dbReference type="SMART" id="SM00389">
    <property type="entry name" value="HOX"/>
    <property type="match status" value="1"/>
</dbReference>
<evidence type="ECO:0000256" key="5">
    <source>
        <dbReference type="ARBA" id="ARBA00023242"/>
    </source>
</evidence>
<dbReference type="PANTHER" id="PTHR24336">
    <property type="entry name" value="TRANSCRIPTION FACTOR LBX"/>
    <property type="match status" value="1"/>
</dbReference>
<evidence type="ECO:0000259" key="10">
    <source>
        <dbReference type="PROSITE" id="PS50071"/>
    </source>
</evidence>
<dbReference type="Gene3D" id="1.10.10.60">
    <property type="entry name" value="Homeodomain-like"/>
    <property type="match status" value="1"/>
</dbReference>
<dbReference type="InterPro" id="IPR000047">
    <property type="entry name" value="HTH_motif"/>
</dbReference>
<reference evidence="11" key="1">
    <citation type="journal article" date="2023" name="G3 (Bethesda)">
        <title>A reference genome for the long-term kleptoplast-retaining sea slug Elysia crispata morphotype clarki.</title>
        <authorList>
            <person name="Eastman K.E."/>
            <person name="Pendleton A.L."/>
            <person name="Shaikh M.A."/>
            <person name="Suttiyut T."/>
            <person name="Ogas R."/>
            <person name="Tomko P."/>
            <person name="Gavelis G."/>
            <person name="Widhalm J.R."/>
            <person name="Wisecaver J.H."/>
        </authorList>
    </citation>
    <scope>NUCLEOTIDE SEQUENCE</scope>
    <source>
        <strain evidence="11">ECLA1</strain>
    </source>
</reference>
<evidence type="ECO:0000256" key="9">
    <source>
        <dbReference type="SAM" id="MobiDB-lite"/>
    </source>
</evidence>
<dbReference type="AlphaFoldDB" id="A0AAE0Z4R2"/>
<name>A0AAE0Z4R2_9GAST</name>
<dbReference type="InterPro" id="IPR009057">
    <property type="entry name" value="Homeodomain-like_sf"/>
</dbReference>
<feature type="region of interest" description="Disordered" evidence="9">
    <location>
        <begin position="1"/>
        <end position="47"/>
    </location>
</feature>
<comment type="subcellular location">
    <subcellularLocation>
        <location evidence="1 6 7">Nucleus</location>
    </subcellularLocation>
</comment>
<dbReference type="CDD" id="cd00086">
    <property type="entry name" value="homeodomain"/>
    <property type="match status" value="1"/>
</dbReference>
<keyword evidence="2" id="KW-0217">Developmental protein</keyword>
<dbReference type="EMBL" id="JAWDGP010004628">
    <property type="protein sequence ID" value="KAK3762893.1"/>
    <property type="molecule type" value="Genomic_DNA"/>
</dbReference>
<feature type="compositionally biased region" description="Basic and acidic residues" evidence="9">
    <location>
        <begin position="227"/>
        <end position="248"/>
    </location>
</feature>
<dbReference type="InterPro" id="IPR051892">
    <property type="entry name" value="LBX_TF"/>
</dbReference>
<evidence type="ECO:0000256" key="6">
    <source>
        <dbReference type="PROSITE-ProRule" id="PRU00108"/>
    </source>
</evidence>
<dbReference type="PROSITE" id="PS50071">
    <property type="entry name" value="HOMEOBOX_2"/>
    <property type="match status" value="1"/>
</dbReference>
<dbReference type="SUPFAM" id="SSF46689">
    <property type="entry name" value="Homeodomain-like"/>
    <property type="match status" value="1"/>
</dbReference>
<evidence type="ECO:0000313" key="11">
    <source>
        <dbReference type="EMBL" id="KAK3762893.1"/>
    </source>
</evidence>
<feature type="compositionally biased region" description="Acidic residues" evidence="9">
    <location>
        <begin position="208"/>
        <end position="220"/>
    </location>
</feature>
<keyword evidence="5 6" id="KW-0539">Nucleus</keyword>
<feature type="domain" description="Homeobox" evidence="10">
    <location>
        <begin position="40"/>
        <end position="100"/>
    </location>
</feature>
<gene>
    <name evidence="11" type="ORF">RRG08_051046</name>
</gene>
<keyword evidence="12" id="KW-1185">Reference proteome</keyword>
<organism evidence="11 12">
    <name type="scientific">Elysia crispata</name>
    <name type="common">lettuce slug</name>
    <dbReference type="NCBI Taxonomy" id="231223"/>
    <lineage>
        <taxon>Eukaryota</taxon>
        <taxon>Metazoa</taxon>
        <taxon>Spiralia</taxon>
        <taxon>Lophotrochozoa</taxon>
        <taxon>Mollusca</taxon>
        <taxon>Gastropoda</taxon>
        <taxon>Heterobranchia</taxon>
        <taxon>Euthyneura</taxon>
        <taxon>Panpulmonata</taxon>
        <taxon>Sacoglossa</taxon>
        <taxon>Placobranchoidea</taxon>
        <taxon>Plakobranchidae</taxon>
        <taxon>Elysia</taxon>
    </lineage>
</organism>
<evidence type="ECO:0000256" key="2">
    <source>
        <dbReference type="ARBA" id="ARBA00022473"/>
    </source>
</evidence>
<feature type="compositionally biased region" description="Basic and acidic residues" evidence="9">
    <location>
        <begin position="197"/>
        <end position="207"/>
    </location>
</feature>
<dbReference type="PANTHER" id="PTHR24336:SF8">
    <property type="entry name" value="LADYBIRD EARLY-RELATED"/>
    <property type="match status" value="1"/>
</dbReference>
<feature type="region of interest" description="Disordered" evidence="9">
    <location>
        <begin position="147"/>
        <end position="274"/>
    </location>
</feature>
<dbReference type="FunFam" id="1.10.10.60:FF:000098">
    <property type="entry name" value="Transcription factor LBX1"/>
    <property type="match status" value="1"/>
</dbReference>
<accession>A0AAE0Z4R2</accession>
<proteinExistence type="predicted"/>
<feature type="compositionally biased region" description="Basic residues" evidence="9">
    <location>
        <begin position="37"/>
        <end position="46"/>
    </location>
</feature>
<comment type="caution">
    <text evidence="11">The sequence shown here is derived from an EMBL/GenBank/DDBJ whole genome shotgun (WGS) entry which is preliminary data.</text>
</comment>
<feature type="compositionally biased region" description="Polar residues" evidence="9">
    <location>
        <begin position="182"/>
        <end position="196"/>
    </location>
</feature>
<dbReference type="PRINTS" id="PR00031">
    <property type="entry name" value="HTHREPRESSR"/>
</dbReference>
<dbReference type="InterPro" id="IPR001356">
    <property type="entry name" value="HD"/>
</dbReference>
<evidence type="ECO:0000256" key="1">
    <source>
        <dbReference type="ARBA" id="ARBA00004123"/>
    </source>
</evidence>
<dbReference type="InterPro" id="IPR017970">
    <property type="entry name" value="Homeobox_CS"/>
</dbReference>
<dbReference type="Pfam" id="PF00046">
    <property type="entry name" value="Homeodomain"/>
    <property type="match status" value="1"/>
</dbReference>